<feature type="compositionally biased region" description="Polar residues" evidence="1">
    <location>
        <begin position="151"/>
        <end position="162"/>
    </location>
</feature>
<reference evidence="2" key="1">
    <citation type="submission" date="2019-11" db="EMBL/GenBank/DDBJ databases">
        <authorList>
            <person name="Liu Y."/>
            <person name="Hou J."/>
            <person name="Li T.-Q."/>
            <person name="Guan C.-H."/>
            <person name="Wu X."/>
            <person name="Wu H.-Z."/>
            <person name="Ling F."/>
            <person name="Zhang R."/>
            <person name="Shi X.-G."/>
            <person name="Ren J.-P."/>
            <person name="Chen E.-F."/>
            <person name="Sun J.-M."/>
        </authorList>
    </citation>
    <scope>NUCLEOTIDE SEQUENCE</scope>
    <source>
        <strain evidence="2">Adult_tree_wgs_1</strain>
        <tissue evidence="2">Leaves</tissue>
    </source>
</reference>
<gene>
    <name evidence="2" type="ORF">RHSIM_Rhsim13G0130900</name>
</gene>
<name>A0A834FYH5_RHOSS</name>
<feature type="compositionally biased region" description="Low complexity" evidence="1">
    <location>
        <begin position="82"/>
        <end position="92"/>
    </location>
</feature>
<feature type="region of interest" description="Disordered" evidence="1">
    <location>
        <begin position="142"/>
        <end position="162"/>
    </location>
</feature>
<evidence type="ECO:0000313" key="3">
    <source>
        <dbReference type="Proteomes" id="UP000626092"/>
    </source>
</evidence>
<keyword evidence="3" id="KW-1185">Reference proteome</keyword>
<dbReference type="Proteomes" id="UP000626092">
    <property type="component" value="Unassembled WGS sequence"/>
</dbReference>
<evidence type="ECO:0000256" key="1">
    <source>
        <dbReference type="SAM" id="MobiDB-lite"/>
    </source>
</evidence>
<protein>
    <submittedName>
        <fullName evidence="2">Uncharacterized protein</fullName>
    </submittedName>
</protein>
<sequence length="162" mass="17462">MQASIHQKFGLHLSIPIPSGAQQDCVLAGTPDPIEEEHSDFEEELLEVLEGVVSSTKEADSLTNQLKPTDPSDESTNLPANSTVSGTDSGTTVQPVLGYFSGEVASINHPFEARYQLSPKPPDIQSAKAELIVNKSLSKSALKRMRKQSKEQSQCSLISKGQ</sequence>
<dbReference type="EMBL" id="WJXA01000013">
    <property type="protein sequence ID" value="KAF7119424.1"/>
    <property type="molecule type" value="Genomic_DNA"/>
</dbReference>
<dbReference type="AlphaFoldDB" id="A0A834FYH5"/>
<proteinExistence type="predicted"/>
<comment type="caution">
    <text evidence="2">The sequence shown here is derived from an EMBL/GenBank/DDBJ whole genome shotgun (WGS) entry which is preliminary data.</text>
</comment>
<accession>A0A834FYH5</accession>
<organism evidence="2 3">
    <name type="scientific">Rhododendron simsii</name>
    <name type="common">Sims's rhododendron</name>
    <dbReference type="NCBI Taxonomy" id="118357"/>
    <lineage>
        <taxon>Eukaryota</taxon>
        <taxon>Viridiplantae</taxon>
        <taxon>Streptophyta</taxon>
        <taxon>Embryophyta</taxon>
        <taxon>Tracheophyta</taxon>
        <taxon>Spermatophyta</taxon>
        <taxon>Magnoliopsida</taxon>
        <taxon>eudicotyledons</taxon>
        <taxon>Gunneridae</taxon>
        <taxon>Pentapetalae</taxon>
        <taxon>asterids</taxon>
        <taxon>Ericales</taxon>
        <taxon>Ericaceae</taxon>
        <taxon>Ericoideae</taxon>
        <taxon>Rhodoreae</taxon>
        <taxon>Rhododendron</taxon>
    </lineage>
</organism>
<dbReference type="OrthoDB" id="1834074at2759"/>
<feature type="region of interest" description="Disordered" evidence="1">
    <location>
        <begin position="22"/>
        <end position="41"/>
    </location>
</feature>
<evidence type="ECO:0000313" key="2">
    <source>
        <dbReference type="EMBL" id="KAF7119424.1"/>
    </source>
</evidence>
<feature type="region of interest" description="Disordered" evidence="1">
    <location>
        <begin position="56"/>
        <end position="92"/>
    </location>
</feature>